<evidence type="ECO:0000313" key="3">
    <source>
        <dbReference type="Proteomes" id="UP001381693"/>
    </source>
</evidence>
<gene>
    <name evidence="2" type="ORF">SK128_024438</name>
</gene>
<proteinExistence type="predicted"/>
<comment type="caution">
    <text evidence="2">The sequence shown here is derived from an EMBL/GenBank/DDBJ whole genome shotgun (WGS) entry which is preliminary data.</text>
</comment>
<feature type="compositionally biased region" description="Basic and acidic residues" evidence="1">
    <location>
        <begin position="54"/>
        <end position="67"/>
    </location>
</feature>
<evidence type="ECO:0000313" key="2">
    <source>
        <dbReference type="EMBL" id="KAK7074196.1"/>
    </source>
</evidence>
<feature type="compositionally biased region" description="Low complexity" evidence="1">
    <location>
        <begin position="23"/>
        <end position="34"/>
    </location>
</feature>
<dbReference type="Proteomes" id="UP001381693">
    <property type="component" value="Unassembled WGS sequence"/>
</dbReference>
<organism evidence="2 3">
    <name type="scientific">Halocaridina rubra</name>
    <name type="common">Hawaiian red shrimp</name>
    <dbReference type="NCBI Taxonomy" id="373956"/>
    <lineage>
        <taxon>Eukaryota</taxon>
        <taxon>Metazoa</taxon>
        <taxon>Ecdysozoa</taxon>
        <taxon>Arthropoda</taxon>
        <taxon>Crustacea</taxon>
        <taxon>Multicrustacea</taxon>
        <taxon>Malacostraca</taxon>
        <taxon>Eumalacostraca</taxon>
        <taxon>Eucarida</taxon>
        <taxon>Decapoda</taxon>
        <taxon>Pleocyemata</taxon>
        <taxon>Caridea</taxon>
        <taxon>Atyoidea</taxon>
        <taxon>Atyidae</taxon>
        <taxon>Halocaridina</taxon>
    </lineage>
</organism>
<keyword evidence="3" id="KW-1185">Reference proteome</keyword>
<sequence length="138" mass="15619">MAKNGDQPMFSEEERKEHKKQQLLNSSLGALLSGIGDGDNVDRSSSSTQKTKTAGHDREGETKRAEVADNCGLNKKTSALDFVEMKLEDWTQTRQFNDNYANDIEYLTYERQKLAEKYGEGIIDVNCSQQGTFSYYCK</sequence>
<reference evidence="2 3" key="1">
    <citation type="submission" date="2023-11" db="EMBL/GenBank/DDBJ databases">
        <title>Halocaridina rubra genome assembly.</title>
        <authorList>
            <person name="Smith C."/>
        </authorList>
    </citation>
    <scope>NUCLEOTIDE SEQUENCE [LARGE SCALE GENOMIC DNA]</scope>
    <source>
        <strain evidence="2">EP-1</strain>
        <tissue evidence="2">Whole</tissue>
    </source>
</reference>
<feature type="region of interest" description="Disordered" evidence="1">
    <location>
        <begin position="1"/>
        <end position="67"/>
    </location>
</feature>
<evidence type="ECO:0000256" key="1">
    <source>
        <dbReference type="SAM" id="MobiDB-lite"/>
    </source>
</evidence>
<accession>A0AAN8ZZ73</accession>
<name>A0AAN8ZZ73_HALRR</name>
<dbReference type="AlphaFoldDB" id="A0AAN8ZZ73"/>
<feature type="compositionally biased region" description="Polar residues" evidence="1">
    <location>
        <begin position="43"/>
        <end position="52"/>
    </location>
</feature>
<dbReference type="EMBL" id="JAXCGZ010011736">
    <property type="protein sequence ID" value="KAK7074196.1"/>
    <property type="molecule type" value="Genomic_DNA"/>
</dbReference>
<protein>
    <submittedName>
        <fullName evidence="2">Uncharacterized protein</fullName>
    </submittedName>
</protein>